<evidence type="ECO:0000256" key="5">
    <source>
        <dbReference type="SAM" id="SignalP"/>
    </source>
</evidence>
<evidence type="ECO:0008006" key="10">
    <source>
        <dbReference type="Google" id="ProtNLM"/>
    </source>
</evidence>
<evidence type="ECO:0000256" key="1">
    <source>
        <dbReference type="ARBA" id="ARBA00007074"/>
    </source>
</evidence>
<evidence type="ECO:0000256" key="2">
    <source>
        <dbReference type="ARBA" id="ARBA00022670"/>
    </source>
</evidence>
<dbReference type="PROSITE" id="PS51935">
    <property type="entry name" value="NLPC_P60"/>
    <property type="match status" value="1"/>
</dbReference>
<dbReference type="PANTHER" id="PTHR47359">
    <property type="entry name" value="PEPTIDOGLYCAN DL-ENDOPEPTIDASE CWLO"/>
    <property type="match status" value="1"/>
</dbReference>
<reference evidence="9" key="1">
    <citation type="journal article" date="2019" name="Int. J. Syst. Evol. Microbiol.">
        <title>The Global Catalogue of Microorganisms (GCM) 10K type strain sequencing project: providing services to taxonomists for standard genome sequencing and annotation.</title>
        <authorList>
            <consortium name="The Broad Institute Genomics Platform"/>
            <consortium name="The Broad Institute Genome Sequencing Center for Infectious Disease"/>
            <person name="Wu L."/>
            <person name="Ma J."/>
        </authorList>
    </citation>
    <scope>NUCLEOTIDE SEQUENCE [LARGE SCALE GENOMIC DNA]</scope>
    <source>
        <strain evidence="9">JCM 18961</strain>
    </source>
</reference>
<evidence type="ECO:0000256" key="4">
    <source>
        <dbReference type="ARBA" id="ARBA00022807"/>
    </source>
</evidence>
<comment type="caution">
    <text evidence="8">The sequence shown here is derived from an EMBL/GenBank/DDBJ whole genome shotgun (WGS) entry which is preliminary data.</text>
</comment>
<dbReference type="Proteomes" id="UP001500556">
    <property type="component" value="Unassembled WGS sequence"/>
</dbReference>
<comment type="similarity">
    <text evidence="1">Belongs to the peptidase C40 family.</text>
</comment>
<gene>
    <name evidence="8" type="ORF">GCM10025782_06520</name>
</gene>
<dbReference type="PANTHER" id="PTHR47359:SF3">
    <property type="entry name" value="NLP_P60 DOMAIN-CONTAINING PROTEIN-RELATED"/>
    <property type="match status" value="1"/>
</dbReference>
<feature type="domain" description="NlpC/P60" evidence="7">
    <location>
        <begin position="121"/>
        <end position="268"/>
    </location>
</feature>
<dbReference type="InterPro" id="IPR000064">
    <property type="entry name" value="NLP_P60_dom"/>
</dbReference>
<feature type="domain" description="SH3b" evidence="6">
    <location>
        <begin position="33"/>
        <end position="106"/>
    </location>
</feature>
<name>A0ABP8XTJ9_9MICO</name>
<dbReference type="InterPro" id="IPR038765">
    <property type="entry name" value="Papain-like_cys_pep_sf"/>
</dbReference>
<proteinExistence type="inferred from homology"/>
<protein>
    <recommendedName>
        <fullName evidence="10">NlpC/P60 domain-containing protein</fullName>
    </recommendedName>
</protein>
<dbReference type="Gene3D" id="2.30.30.40">
    <property type="entry name" value="SH3 Domains"/>
    <property type="match status" value="1"/>
</dbReference>
<keyword evidence="4" id="KW-0788">Thiol protease</keyword>
<evidence type="ECO:0000313" key="8">
    <source>
        <dbReference type="EMBL" id="GAA4713047.1"/>
    </source>
</evidence>
<dbReference type="EMBL" id="BAABLO010000001">
    <property type="protein sequence ID" value="GAA4713047.1"/>
    <property type="molecule type" value="Genomic_DNA"/>
</dbReference>
<keyword evidence="3" id="KW-0378">Hydrolase</keyword>
<evidence type="ECO:0000259" key="6">
    <source>
        <dbReference type="PROSITE" id="PS51781"/>
    </source>
</evidence>
<feature type="chain" id="PRO_5047005645" description="NlpC/P60 domain-containing protein" evidence="5">
    <location>
        <begin position="34"/>
        <end position="268"/>
    </location>
</feature>
<dbReference type="SUPFAM" id="SSF54001">
    <property type="entry name" value="Cysteine proteinases"/>
    <property type="match status" value="1"/>
</dbReference>
<evidence type="ECO:0000259" key="7">
    <source>
        <dbReference type="PROSITE" id="PS51935"/>
    </source>
</evidence>
<dbReference type="RefSeq" id="WP_345501144.1">
    <property type="nucleotide sequence ID" value="NZ_BAABLO010000001.1"/>
</dbReference>
<evidence type="ECO:0000256" key="3">
    <source>
        <dbReference type="ARBA" id="ARBA00022801"/>
    </source>
</evidence>
<sequence>MRALQRRAGFARAAVVTLVAGGIALAGATAASAASGTVNTAGTALTVRSGPGTGYTSVGTVADGAAVTISCQTAGTSVTGTYGTTTIWDQIGAGRFVSDAYVFTGSDGRVAPDCTGTGTVAAKVTATVDAAKSMTGKYPYSWGGGNYAGPTKGICCSPSGIDDRNTVGFDCSGLMEYAFYQGAGLRISSTSSQQYAEGYKVALANRKAGDMLFWSDASRSPSAIHHVALYLGNDQIVEADRVDGPDIRVRSISLSETGLMGNVVRPIR</sequence>
<dbReference type="InterPro" id="IPR003646">
    <property type="entry name" value="SH3-like_bac-type"/>
</dbReference>
<keyword evidence="9" id="KW-1185">Reference proteome</keyword>
<keyword evidence="2" id="KW-0645">Protease</keyword>
<keyword evidence="5" id="KW-0732">Signal</keyword>
<accession>A0ABP8XTJ9</accession>
<dbReference type="PROSITE" id="PS51781">
    <property type="entry name" value="SH3B"/>
    <property type="match status" value="1"/>
</dbReference>
<feature type="signal peptide" evidence="5">
    <location>
        <begin position="1"/>
        <end position="33"/>
    </location>
</feature>
<dbReference type="Gene3D" id="3.90.1720.10">
    <property type="entry name" value="endopeptidase domain like (from Nostoc punctiforme)"/>
    <property type="match status" value="1"/>
</dbReference>
<evidence type="ECO:0000313" key="9">
    <source>
        <dbReference type="Proteomes" id="UP001500556"/>
    </source>
</evidence>
<dbReference type="InterPro" id="IPR051794">
    <property type="entry name" value="PG_Endopeptidase_C40"/>
</dbReference>
<organism evidence="8 9">
    <name type="scientific">Pedococcus ginsenosidimutans</name>
    <dbReference type="NCBI Taxonomy" id="490570"/>
    <lineage>
        <taxon>Bacteria</taxon>
        <taxon>Bacillati</taxon>
        <taxon>Actinomycetota</taxon>
        <taxon>Actinomycetes</taxon>
        <taxon>Micrococcales</taxon>
        <taxon>Intrasporangiaceae</taxon>
        <taxon>Pedococcus</taxon>
    </lineage>
</organism>
<dbReference type="Pfam" id="PF00877">
    <property type="entry name" value="NLPC_P60"/>
    <property type="match status" value="1"/>
</dbReference>